<comment type="caution">
    <text evidence="2">The sequence shown here is derived from an EMBL/GenBank/DDBJ whole genome shotgun (WGS) entry which is preliminary data.</text>
</comment>
<evidence type="ECO:0000313" key="2">
    <source>
        <dbReference type="EMBL" id="KAJ7691989.1"/>
    </source>
</evidence>
<gene>
    <name evidence="2" type="ORF">B0H17DRAFT_1133507</name>
</gene>
<accession>A0AAD7GF34</accession>
<evidence type="ECO:0000313" key="3">
    <source>
        <dbReference type="Proteomes" id="UP001221757"/>
    </source>
</evidence>
<proteinExistence type="predicted"/>
<feature type="compositionally biased region" description="Acidic residues" evidence="1">
    <location>
        <begin position="178"/>
        <end position="193"/>
    </location>
</feature>
<organism evidence="2 3">
    <name type="scientific">Mycena rosella</name>
    <name type="common">Pink bonnet</name>
    <name type="synonym">Agaricus rosellus</name>
    <dbReference type="NCBI Taxonomy" id="1033263"/>
    <lineage>
        <taxon>Eukaryota</taxon>
        <taxon>Fungi</taxon>
        <taxon>Dikarya</taxon>
        <taxon>Basidiomycota</taxon>
        <taxon>Agaricomycotina</taxon>
        <taxon>Agaricomycetes</taxon>
        <taxon>Agaricomycetidae</taxon>
        <taxon>Agaricales</taxon>
        <taxon>Marasmiineae</taxon>
        <taxon>Mycenaceae</taxon>
        <taxon>Mycena</taxon>
    </lineage>
</organism>
<evidence type="ECO:0000256" key="1">
    <source>
        <dbReference type="SAM" id="MobiDB-lite"/>
    </source>
</evidence>
<name>A0AAD7GF34_MYCRO</name>
<dbReference type="AlphaFoldDB" id="A0AAD7GF34"/>
<reference evidence="2" key="1">
    <citation type="submission" date="2023-03" db="EMBL/GenBank/DDBJ databases">
        <title>Massive genome expansion in bonnet fungi (Mycena s.s.) driven by repeated elements and novel gene families across ecological guilds.</title>
        <authorList>
            <consortium name="Lawrence Berkeley National Laboratory"/>
            <person name="Harder C.B."/>
            <person name="Miyauchi S."/>
            <person name="Viragh M."/>
            <person name="Kuo A."/>
            <person name="Thoen E."/>
            <person name="Andreopoulos B."/>
            <person name="Lu D."/>
            <person name="Skrede I."/>
            <person name="Drula E."/>
            <person name="Henrissat B."/>
            <person name="Morin E."/>
            <person name="Kohler A."/>
            <person name="Barry K."/>
            <person name="LaButti K."/>
            <person name="Morin E."/>
            <person name="Salamov A."/>
            <person name="Lipzen A."/>
            <person name="Mereny Z."/>
            <person name="Hegedus B."/>
            <person name="Baldrian P."/>
            <person name="Stursova M."/>
            <person name="Weitz H."/>
            <person name="Taylor A."/>
            <person name="Grigoriev I.V."/>
            <person name="Nagy L.G."/>
            <person name="Martin F."/>
            <person name="Kauserud H."/>
        </authorList>
    </citation>
    <scope>NUCLEOTIDE SEQUENCE</scope>
    <source>
        <strain evidence="2">CBHHK067</strain>
    </source>
</reference>
<sequence length="193" mass="20685">MPANPAHYNTADHLRWEQYANALHSAGTGHGPFPGPTPTRYWECFRTTQKYAPLPEDYLALINSGDHNTGASAMASAEVSMSAAALGTMLDSQLWTRRIVPLPSESSTQVIARLFAALAVEVAEVGVEPELVRDATRISTTATARTKCDKDKDIASNVAEAGTDVKMENADTIAADNIPEEGEAVEEPEDIAT</sequence>
<keyword evidence="3" id="KW-1185">Reference proteome</keyword>
<protein>
    <submittedName>
        <fullName evidence="2">Uncharacterized protein</fullName>
    </submittedName>
</protein>
<dbReference type="Proteomes" id="UP001221757">
    <property type="component" value="Unassembled WGS sequence"/>
</dbReference>
<dbReference type="EMBL" id="JARKIE010000055">
    <property type="protein sequence ID" value="KAJ7691989.1"/>
    <property type="molecule type" value="Genomic_DNA"/>
</dbReference>
<feature type="region of interest" description="Disordered" evidence="1">
    <location>
        <begin position="167"/>
        <end position="193"/>
    </location>
</feature>